<dbReference type="EMBL" id="BAABFT010000008">
    <property type="protein sequence ID" value="GAA4328302.1"/>
    <property type="molecule type" value="Genomic_DNA"/>
</dbReference>
<dbReference type="InterPro" id="IPR052514">
    <property type="entry name" value="SAM-dependent_MTase"/>
</dbReference>
<evidence type="ECO:0000313" key="3">
    <source>
        <dbReference type="Proteomes" id="UP001500582"/>
    </source>
</evidence>
<keyword evidence="2" id="KW-0489">Methyltransferase</keyword>
<keyword evidence="3" id="KW-1185">Reference proteome</keyword>
<dbReference type="PANTHER" id="PTHR34203:SF15">
    <property type="entry name" value="SLL1173 PROTEIN"/>
    <property type="match status" value="1"/>
</dbReference>
<dbReference type="Proteomes" id="UP001500582">
    <property type="component" value="Unassembled WGS sequence"/>
</dbReference>
<dbReference type="Pfam" id="PF05050">
    <property type="entry name" value="Methyltransf_21"/>
    <property type="match status" value="1"/>
</dbReference>
<reference evidence="3" key="1">
    <citation type="journal article" date="2019" name="Int. J. Syst. Evol. Microbiol.">
        <title>The Global Catalogue of Microorganisms (GCM) 10K type strain sequencing project: providing services to taxonomists for standard genome sequencing and annotation.</title>
        <authorList>
            <consortium name="The Broad Institute Genomics Platform"/>
            <consortium name="The Broad Institute Genome Sequencing Center for Infectious Disease"/>
            <person name="Wu L."/>
            <person name="Ma J."/>
        </authorList>
    </citation>
    <scope>NUCLEOTIDE SEQUENCE [LARGE SCALE GENOMIC DNA]</scope>
    <source>
        <strain evidence="3">JCM 17705</strain>
    </source>
</reference>
<dbReference type="GO" id="GO:0008168">
    <property type="term" value="F:methyltransferase activity"/>
    <property type="evidence" value="ECO:0007669"/>
    <property type="project" value="UniProtKB-KW"/>
</dbReference>
<dbReference type="PANTHER" id="PTHR34203">
    <property type="entry name" value="METHYLTRANSFERASE, FKBM FAMILY PROTEIN"/>
    <property type="match status" value="1"/>
</dbReference>
<accession>A0ABP8GQJ9</accession>
<sequence length="296" mass="33285">MQKIKRLLHFIFNHPLGKKHPLKSLRRFLLWQVQSSAQPDRFFIKRFIGPVKFLARKQLTGITGNIYTGLHEFDDMAFLLHFLRPGDGFFDIGANVGSYTLLASGICRAKSIAIEPVKATFEILGLNIALNLLHENVQLINAAVGAQQGTVSFSADEDTTNHVIAQDESKADIEVIQLVTIDSLLDQLQPDLIKIDVEGYETEVLKGMQQTLANPRLKAIIIELNGCGARYGFDENAIHRQLLDNGFAPYTYDAFTRELQAVNSYGDHNTIYCREIPVIKERLYTAPAFKIMGEHI</sequence>
<organism evidence="2 3">
    <name type="scientific">Mucilaginibacter gynuensis</name>
    <dbReference type="NCBI Taxonomy" id="1302236"/>
    <lineage>
        <taxon>Bacteria</taxon>
        <taxon>Pseudomonadati</taxon>
        <taxon>Bacteroidota</taxon>
        <taxon>Sphingobacteriia</taxon>
        <taxon>Sphingobacteriales</taxon>
        <taxon>Sphingobacteriaceae</taxon>
        <taxon>Mucilaginibacter</taxon>
    </lineage>
</organism>
<evidence type="ECO:0000313" key="2">
    <source>
        <dbReference type="EMBL" id="GAA4328302.1"/>
    </source>
</evidence>
<dbReference type="SUPFAM" id="SSF53335">
    <property type="entry name" value="S-adenosyl-L-methionine-dependent methyltransferases"/>
    <property type="match status" value="1"/>
</dbReference>
<evidence type="ECO:0000259" key="1">
    <source>
        <dbReference type="Pfam" id="PF05050"/>
    </source>
</evidence>
<comment type="caution">
    <text evidence="2">The sequence shown here is derived from an EMBL/GenBank/DDBJ whole genome shotgun (WGS) entry which is preliminary data.</text>
</comment>
<name>A0ABP8GQJ9_9SPHI</name>
<dbReference type="InterPro" id="IPR006342">
    <property type="entry name" value="FkbM_mtfrase"/>
</dbReference>
<dbReference type="NCBIfam" id="TIGR01444">
    <property type="entry name" value="fkbM_fam"/>
    <property type="match status" value="1"/>
</dbReference>
<dbReference type="InterPro" id="IPR029063">
    <property type="entry name" value="SAM-dependent_MTases_sf"/>
</dbReference>
<protein>
    <submittedName>
        <fullName evidence="2">FkbM family methyltransferase</fullName>
    </submittedName>
</protein>
<dbReference type="Gene3D" id="3.40.50.150">
    <property type="entry name" value="Vaccinia Virus protein VP39"/>
    <property type="match status" value="1"/>
</dbReference>
<feature type="domain" description="Methyltransferase FkbM" evidence="1">
    <location>
        <begin position="91"/>
        <end position="244"/>
    </location>
</feature>
<keyword evidence="2" id="KW-0808">Transferase</keyword>
<proteinExistence type="predicted"/>
<dbReference type="RefSeq" id="WP_345212163.1">
    <property type="nucleotide sequence ID" value="NZ_BAABFT010000008.1"/>
</dbReference>
<gene>
    <name evidence="2" type="ORF">GCM10023149_32260</name>
</gene>
<dbReference type="GO" id="GO:0032259">
    <property type="term" value="P:methylation"/>
    <property type="evidence" value="ECO:0007669"/>
    <property type="project" value="UniProtKB-KW"/>
</dbReference>